<evidence type="ECO:0000313" key="1">
    <source>
        <dbReference type="EMBL" id="VAW45165.1"/>
    </source>
</evidence>
<dbReference type="GO" id="GO:0016403">
    <property type="term" value="F:dimethylargininase activity"/>
    <property type="evidence" value="ECO:0007669"/>
    <property type="project" value="UniProtKB-EC"/>
</dbReference>
<keyword evidence="1" id="KW-0378">Hydrolase</keyword>
<dbReference type="Gene3D" id="3.75.10.10">
    <property type="entry name" value="L-arginine/glycine Amidinotransferase, Chain A"/>
    <property type="match status" value="1"/>
</dbReference>
<accession>A0A3B0VNR8</accession>
<sequence>MDKPEFSAFNRYEVNPAESYAANCIWVNGRVIMPAGFPKAQHMLEVQGFEVLTVDVSEFQKLDGGVSCLSLRF</sequence>
<dbReference type="EMBL" id="UOFA01000161">
    <property type="protein sequence ID" value="VAW45165.1"/>
    <property type="molecule type" value="Genomic_DNA"/>
</dbReference>
<dbReference type="EC" id="3.5.3.18" evidence="1"/>
<name>A0A3B0VNR8_9ZZZZ</name>
<proteinExistence type="predicted"/>
<organism evidence="1">
    <name type="scientific">hydrothermal vent metagenome</name>
    <dbReference type="NCBI Taxonomy" id="652676"/>
    <lineage>
        <taxon>unclassified sequences</taxon>
        <taxon>metagenomes</taxon>
        <taxon>ecological metagenomes</taxon>
    </lineage>
</organism>
<gene>
    <name evidence="1" type="ORF">MNBD_GAMMA02-1638</name>
</gene>
<reference evidence="1" key="1">
    <citation type="submission" date="2018-06" db="EMBL/GenBank/DDBJ databases">
        <authorList>
            <person name="Zhirakovskaya E."/>
        </authorList>
    </citation>
    <scope>NUCLEOTIDE SEQUENCE</scope>
</reference>
<protein>
    <submittedName>
        <fullName evidence="1">NG,NG-dimethylarginine dimethylaminohydrolase 1</fullName>
        <ecNumber evidence="1">3.5.3.18</ecNumber>
    </submittedName>
</protein>
<dbReference type="SUPFAM" id="SSF55909">
    <property type="entry name" value="Pentein"/>
    <property type="match status" value="1"/>
</dbReference>
<dbReference type="AlphaFoldDB" id="A0A3B0VNR8"/>